<sequence>MKHINACIGVVCTVAIPGTLPAYTGGLPGHHRRQQVGCRSSAGVCMGPGKATEPSRLFPLPSRLFPVPRRSLRFTVNSYLSQLAR</sequence>
<evidence type="ECO:0000313" key="1">
    <source>
        <dbReference type="EMBL" id="KAH3790537.1"/>
    </source>
</evidence>
<name>A0A9D4IZX1_DREPO</name>
<keyword evidence="2" id="KW-1185">Reference proteome</keyword>
<comment type="caution">
    <text evidence="1">The sequence shown here is derived from an EMBL/GenBank/DDBJ whole genome shotgun (WGS) entry which is preliminary data.</text>
</comment>
<dbReference type="AlphaFoldDB" id="A0A9D4IZX1"/>
<organism evidence="1 2">
    <name type="scientific">Dreissena polymorpha</name>
    <name type="common">Zebra mussel</name>
    <name type="synonym">Mytilus polymorpha</name>
    <dbReference type="NCBI Taxonomy" id="45954"/>
    <lineage>
        <taxon>Eukaryota</taxon>
        <taxon>Metazoa</taxon>
        <taxon>Spiralia</taxon>
        <taxon>Lophotrochozoa</taxon>
        <taxon>Mollusca</taxon>
        <taxon>Bivalvia</taxon>
        <taxon>Autobranchia</taxon>
        <taxon>Heteroconchia</taxon>
        <taxon>Euheterodonta</taxon>
        <taxon>Imparidentia</taxon>
        <taxon>Neoheterodontei</taxon>
        <taxon>Myida</taxon>
        <taxon>Dreissenoidea</taxon>
        <taxon>Dreissenidae</taxon>
        <taxon>Dreissena</taxon>
    </lineage>
</organism>
<reference evidence="1" key="2">
    <citation type="submission" date="2020-11" db="EMBL/GenBank/DDBJ databases">
        <authorList>
            <person name="McCartney M.A."/>
            <person name="Auch B."/>
            <person name="Kono T."/>
            <person name="Mallez S."/>
            <person name="Becker A."/>
            <person name="Gohl D.M."/>
            <person name="Silverstein K.A.T."/>
            <person name="Koren S."/>
            <person name="Bechman K.B."/>
            <person name="Herman A."/>
            <person name="Abrahante J.E."/>
            <person name="Garbe J."/>
        </authorList>
    </citation>
    <scope>NUCLEOTIDE SEQUENCE</scope>
    <source>
        <strain evidence="1">Duluth1</strain>
        <tissue evidence="1">Whole animal</tissue>
    </source>
</reference>
<accession>A0A9D4IZX1</accession>
<dbReference type="Proteomes" id="UP000828390">
    <property type="component" value="Unassembled WGS sequence"/>
</dbReference>
<proteinExistence type="predicted"/>
<protein>
    <submittedName>
        <fullName evidence="1">Uncharacterized protein</fullName>
    </submittedName>
</protein>
<dbReference type="EMBL" id="JAIWYP010000008">
    <property type="protein sequence ID" value="KAH3790537.1"/>
    <property type="molecule type" value="Genomic_DNA"/>
</dbReference>
<gene>
    <name evidence="1" type="ORF">DPMN_168739</name>
</gene>
<evidence type="ECO:0000313" key="2">
    <source>
        <dbReference type="Proteomes" id="UP000828390"/>
    </source>
</evidence>
<reference evidence="1" key="1">
    <citation type="journal article" date="2019" name="bioRxiv">
        <title>The Genome of the Zebra Mussel, Dreissena polymorpha: A Resource for Invasive Species Research.</title>
        <authorList>
            <person name="McCartney M.A."/>
            <person name="Auch B."/>
            <person name="Kono T."/>
            <person name="Mallez S."/>
            <person name="Zhang Y."/>
            <person name="Obille A."/>
            <person name="Becker A."/>
            <person name="Abrahante J.E."/>
            <person name="Garbe J."/>
            <person name="Badalamenti J.P."/>
            <person name="Herman A."/>
            <person name="Mangelson H."/>
            <person name="Liachko I."/>
            <person name="Sullivan S."/>
            <person name="Sone E.D."/>
            <person name="Koren S."/>
            <person name="Silverstein K.A.T."/>
            <person name="Beckman K.B."/>
            <person name="Gohl D.M."/>
        </authorList>
    </citation>
    <scope>NUCLEOTIDE SEQUENCE</scope>
    <source>
        <strain evidence="1">Duluth1</strain>
        <tissue evidence="1">Whole animal</tissue>
    </source>
</reference>